<evidence type="ECO:0000313" key="14">
    <source>
        <dbReference type="EMBL" id="ABB41805.1"/>
    </source>
</evidence>
<dbReference type="InterPro" id="IPR004653">
    <property type="entry name" value="DusA"/>
</dbReference>
<evidence type="ECO:0000256" key="2">
    <source>
        <dbReference type="ARBA" id="ARBA00022555"/>
    </source>
</evidence>
<feature type="domain" description="DUS-like FMN-binding" evidence="13">
    <location>
        <begin position="22"/>
        <end position="341"/>
    </location>
</feature>
<feature type="site" description="Interacts with tRNA; defines subfamily-specific binding signature" evidence="9">
    <location>
        <position position="318"/>
    </location>
</feature>
<accession>Q31GB8</accession>
<keyword evidence="3 9" id="KW-0285">Flavoprotein</keyword>
<organism evidence="14">
    <name type="scientific">Hydrogenovibrio crunogenus (strain DSM 25203 / XCL-2)</name>
    <name type="common">Thiomicrospira crunogena</name>
    <dbReference type="NCBI Taxonomy" id="317025"/>
    <lineage>
        <taxon>Bacteria</taxon>
        <taxon>Pseudomonadati</taxon>
        <taxon>Pseudomonadota</taxon>
        <taxon>Gammaproteobacteria</taxon>
        <taxon>Thiotrichales</taxon>
        <taxon>Piscirickettsiaceae</taxon>
        <taxon>Hydrogenovibrio</taxon>
    </lineage>
</organism>
<comment type="cofactor">
    <cofactor evidence="1 9 10 12">
        <name>FMN</name>
        <dbReference type="ChEBI" id="CHEBI:58210"/>
    </cofactor>
</comment>
<dbReference type="EC" id="1.3.1.91" evidence="9"/>
<evidence type="ECO:0000256" key="6">
    <source>
        <dbReference type="ARBA" id="ARBA00022857"/>
    </source>
</evidence>
<dbReference type="OrthoDB" id="9783413at2"/>
<dbReference type="CDD" id="cd02801">
    <property type="entry name" value="DUS_like_FMN"/>
    <property type="match status" value="1"/>
</dbReference>
<feature type="site" description="Interacts with tRNA" evidence="9">
    <location>
        <position position="105"/>
    </location>
</feature>
<dbReference type="GO" id="GO:0102266">
    <property type="term" value="F:tRNA-dihydrouridine20a synthase activity"/>
    <property type="evidence" value="ECO:0007669"/>
    <property type="project" value="RHEA"/>
</dbReference>
<dbReference type="AlphaFoldDB" id="Q31GB8"/>
<keyword evidence="4 9" id="KW-0288">FMN</keyword>
<dbReference type="GO" id="GO:0050660">
    <property type="term" value="F:flavin adenine dinucleotide binding"/>
    <property type="evidence" value="ECO:0007669"/>
    <property type="project" value="InterPro"/>
</dbReference>
<comment type="catalytic activity">
    <reaction evidence="9">
        <text>5,6-dihydrouridine(20) in tRNA + NAD(+) = uridine(20) in tRNA + NADH + H(+)</text>
        <dbReference type="Rhea" id="RHEA:53340"/>
        <dbReference type="Rhea" id="RHEA-COMP:13533"/>
        <dbReference type="Rhea" id="RHEA-COMP:13534"/>
        <dbReference type="ChEBI" id="CHEBI:15378"/>
        <dbReference type="ChEBI" id="CHEBI:57540"/>
        <dbReference type="ChEBI" id="CHEBI:57945"/>
        <dbReference type="ChEBI" id="CHEBI:65315"/>
        <dbReference type="ChEBI" id="CHEBI:74443"/>
        <dbReference type="EC" id="1.3.1.91"/>
    </reaction>
</comment>
<keyword evidence="7 9" id="KW-0694">RNA-binding</keyword>
<name>Q31GB8_HYDCU</name>
<feature type="active site" description="Proton donor" evidence="9 11">
    <location>
        <position position="108"/>
    </location>
</feature>
<evidence type="ECO:0000256" key="4">
    <source>
        <dbReference type="ARBA" id="ARBA00022643"/>
    </source>
</evidence>
<keyword evidence="8 9" id="KW-0560">Oxidoreductase</keyword>
<dbReference type="GO" id="GO:0000049">
    <property type="term" value="F:tRNA binding"/>
    <property type="evidence" value="ECO:0007669"/>
    <property type="project" value="UniProtKB-UniRule"/>
</dbReference>
<dbReference type="HOGENOM" id="CLU_013299_2_1_6"/>
<dbReference type="STRING" id="317025.Tcr_1210"/>
<proteinExistence type="inferred from homology"/>
<comment type="function">
    <text evidence="9">Catalyzes the synthesis of 5,6-dihydrouridine (D), a modified base found in the D-loop of most tRNAs, via the reduction of the C5-C6 double bond in target uridines. Specifically modifies U20 and U20a in tRNAs.</text>
</comment>
<comment type="similarity">
    <text evidence="9">Belongs to the Dus family. DusA subfamily.</text>
</comment>
<comment type="catalytic activity">
    <reaction evidence="9">
        <text>5,6-dihydrouridine(20) in tRNA + NADP(+) = uridine(20) in tRNA + NADPH + H(+)</text>
        <dbReference type="Rhea" id="RHEA:53336"/>
        <dbReference type="Rhea" id="RHEA-COMP:13533"/>
        <dbReference type="Rhea" id="RHEA-COMP:13534"/>
        <dbReference type="ChEBI" id="CHEBI:15378"/>
        <dbReference type="ChEBI" id="CHEBI:57783"/>
        <dbReference type="ChEBI" id="CHEBI:58349"/>
        <dbReference type="ChEBI" id="CHEBI:65315"/>
        <dbReference type="ChEBI" id="CHEBI:74443"/>
        <dbReference type="EC" id="1.3.1.91"/>
    </reaction>
</comment>
<dbReference type="Pfam" id="PF01207">
    <property type="entry name" value="Dus"/>
    <property type="match status" value="1"/>
</dbReference>
<gene>
    <name evidence="9" type="primary">dusA</name>
    <name evidence="14" type="ordered locus">Tcr_1210</name>
</gene>
<evidence type="ECO:0000256" key="3">
    <source>
        <dbReference type="ARBA" id="ARBA00022630"/>
    </source>
</evidence>
<evidence type="ECO:0000256" key="10">
    <source>
        <dbReference type="PIRNR" id="PIRNR006621"/>
    </source>
</evidence>
<comment type="similarity">
    <text evidence="10">Belongs to the dus family.</text>
</comment>
<keyword evidence="6 9" id="KW-0521">NADP</keyword>
<dbReference type="InterPro" id="IPR001269">
    <property type="entry name" value="DUS_fam"/>
</dbReference>
<feature type="binding site" evidence="9">
    <location>
        <begin position="24"/>
        <end position="26"/>
    </location>
    <ligand>
        <name>FMN</name>
        <dbReference type="ChEBI" id="CHEBI:58210"/>
    </ligand>
</feature>
<feature type="site" description="Interacts with tRNA; defines subfamily-specific binding signature" evidence="9">
    <location>
        <position position="321"/>
    </location>
</feature>
<dbReference type="PIRSF" id="PIRSF006621">
    <property type="entry name" value="Dus"/>
    <property type="match status" value="1"/>
</dbReference>
<dbReference type="SUPFAM" id="SSF51395">
    <property type="entry name" value="FMN-linked oxidoreductases"/>
    <property type="match status" value="1"/>
</dbReference>
<evidence type="ECO:0000256" key="9">
    <source>
        <dbReference type="HAMAP-Rule" id="MF_02041"/>
    </source>
</evidence>
<dbReference type="PROSITE" id="PS01136">
    <property type="entry name" value="UPF0034"/>
    <property type="match status" value="1"/>
</dbReference>
<dbReference type="InterPro" id="IPR035587">
    <property type="entry name" value="DUS-like_FMN-bd"/>
</dbReference>
<evidence type="ECO:0000256" key="8">
    <source>
        <dbReference type="ARBA" id="ARBA00023002"/>
    </source>
</evidence>
<evidence type="ECO:0000256" key="11">
    <source>
        <dbReference type="PIRSR" id="PIRSR006621-1"/>
    </source>
</evidence>
<keyword evidence="2 9" id="KW-0820">tRNA-binding</keyword>
<dbReference type="InterPro" id="IPR013785">
    <property type="entry name" value="Aldolase_TIM"/>
</dbReference>
<feature type="binding site" evidence="9 12">
    <location>
        <begin position="252"/>
        <end position="253"/>
    </location>
    <ligand>
        <name>FMN</name>
        <dbReference type="ChEBI" id="CHEBI:58210"/>
    </ligand>
</feature>
<sequence>MSLKNSLLTPNSIRSSASQFSVAPMLDWTDRHCRVFHRQLTKHAWLYSEMVTTGAIIYGNNLERFLGHSEMDSPVVLQLGGSNPEELAHCAKLGEEWGYSEINLNVGCPSDRVQNNMIGACLMAHPNIVADAVSAMKTAVKEIPVTVKSRIGIDEQEDFDTLVEFVSAIQTAGVDGVIIHARKAWLQGLSPKENRDVPPLKYDWVRQIKALFPELEIAINGGIQTPQAGLNFLEILKDDEQSLPAVDGVMLGRAVYEKPYLLTEVDALYYDDASPVKSREAVLEAMYPYIENHLTQGGKLNQVSRHMLGLFAGLPGGRMWRRYISENAFKSGAGIDVLQEAYRRVVNEIQRMEEQNR</sequence>
<evidence type="ECO:0000256" key="12">
    <source>
        <dbReference type="PIRSR" id="PIRSR006621-2"/>
    </source>
</evidence>
<dbReference type="HAMAP" id="MF_02041">
    <property type="entry name" value="DusA_subfam"/>
    <property type="match status" value="1"/>
</dbReference>
<dbReference type="NCBIfam" id="NF008774">
    <property type="entry name" value="PRK11815.1"/>
    <property type="match status" value="1"/>
</dbReference>
<dbReference type="Gene3D" id="3.20.20.70">
    <property type="entry name" value="Aldolase class I"/>
    <property type="match status" value="1"/>
</dbReference>
<feature type="binding site" evidence="9 12">
    <location>
        <begin position="220"/>
        <end position="222"/>
    </location>
    <ligand>
        <name>FMN</name>
        <dbReference type="ChEBI" id="CHEBI:58210"/>
    </ligand>
</feature>
<dbReference type="PANTHER" id="PTHR42907">
    <property type="entry name" value="FMN-LINKED OXIDOREDUCTASES SUPERFAMILY PROTEIN"/>
    <property type="match status" value="1"/>
</dbReference>
<evidence type="ECO:0000256" key="5">
    <source>
        <dbReference type="ARBA" id="ARBA00022694"/>
    </source>
</evidence>
<dbReference type="GO" id="GO:0010181">
    <property type="term" value="F:FMN binding"/>
    <property type="evidence" value="ECO:0007669"/>
    <property type="project" value="UniProtKB-UniRule"/>
</dbReference>
<dbReference type="GO" id="GO:0102264">
    <property type="term" value="F:tRNA-dihydrouridine20 synthase activity"/>
    <property type="evidence" value="ECO:0007669"/>
    <property type="project" value="UniProtKB-EC"/>
</dbReference>
<evidence type="ECO:0000256" key="7">
    <source>
        <dbReference type="ARBA" id="ARBA00022884"/>
    </source>
</evidence>
<comment type="catalytic activity">
    <reaction evidence="9">
        <text>5,6-dihydrouridine(20a) in tRNA + NAD(+) = uridine(20a) in tRNA + NADH + H(+)</text>
        <dbReference type="Rhea" id="RHEA:53348"/>
        <dbReference type="Rhea" id="RHEA-COMP:13535"/>
        <dbReference type="Rhea" id="RHEA-COMP:13536"/>
        <dbReference type="ChEBI" id="CHEBI:15378"/>
        <dbReference type="ChEBI" id="CHEBI:57540"/>
        <dbReference type="ChEBI" id="CHEBI:57945"/>
        <dbReference type="ChEBI" id="CHEBI:65315"/>
        <dbReference type="ChEBI" id="CHEBI:74443"/>
    </reaction>
</comment>
<dbReference type="EMBL" id="CP000109">
    <property type="protein sequence ID" value="ABB41805.1"/>
    <property type="molecule type" value="Genomic_DNA"/>
</dbReference>
<dbReference type="NCBIfam" id="TIGR00742">
    <property type="entry name" value="yjbN"/>
    <property type="match status" value="1"/>
</dbReference>
<protein>
    <recommendedName>
        <fullName evidence="9">tRNA-dihydrouridine(20/20a) synthase</fullName>
        <ecNumber evidence="9">1.3.1.91</ecNumber>
    </recommendedName>
    <alternativeName>
        <fullName evidence="9">U20-specific dihydrouridine synthase</fullName>
        <shortName evidence="9">U20-specific Dus</shortName>
    </alternativeName>
    <alternativeName>
        <fullName evidence="9">tRNA-dihydrouridine synthase A</fullName>
    </alternativeName>
</protein>
<dbReference type="PANTHER" id="PTHR42907:SF1">
    <property type="entry name" value="FMN-LINKED OXIDOREDUCTASES SUPERFAMILY PROTEIN"/>
    <property type="match status" value="1"/>
</dbReference>
<keyword evidence="5 9" id="KW-0819">tRNA processing</keyword>
<feature type="binding site" evidence="9 12">
    <location>
        <position position="78"/>
    </location>
    <ligand>
        <name>FMN</name>
        <dbReference type="ChEBI" id="CHEBI:58210"/>
    </ligand>
</feature>
<evidence type="ECO:0000256" key="1">
    <source>
        <dbReference type="ARBA" id="ARBA00001917"/>
    </source>
</evidence>
<evidence type="ECO:0000259" key="13">
    <source>
        <dbReference type="Pfam" id="PF01207"/>
    </source>
</evidence>
<feature type="binding site" evidence="9 12">
    <location>
        <position position="180"/>
    </location>
    <ligand>
        <name>FMN</name>
        <dbReference type="ChEBI" id="CHEBI:58210"/>
    </ligand>
</feature>
<dbReference type="InterPro" id="IPR018517">
    <property type="entry name" value="tRNA_hU_synthase_CS"/>
</dbReference>
<feature type="binding site" evidence="9 12">
    <location>
        <position position="148"/>
    </location>
    <ligand>
        <name>FMN</name>
        <dbReference type="ChEBI" id="CHEBI:58210"/>
    </ligand>
</feature>
<feature type="site" description="Interacts with tRNA; defines subfamily-specific binding signature" evidence="9">
    <location>
        <position position="192"/>
    </location>
</feature>
<dbReference type="Gene3D" id="1.20.120.1460">
    <property type="match status" value="1"/>
</dbReference>
<feature type="site" description="Interacts with tRNA" evidence="9">
    <location>
        <position position="195"/>
    </location>
</feature>
<comment type="catalytic activity">
    <reaction evidence="9">
        <text>5,6-dihydrouridine(20a) in tRNA + NADP(+) = uridine(20a) in tRNA + NADPH + H(+)</text>
        <dbReference type="Rhea" id="RHEA:53344"/>
        <dbReference type="Rhea" id="RHEA-COMP:13535"/>
        <dbReference type="Rhea" id="RHEA-COMP:13536"/>
        <dbReference type="ChEBI" id="CHEBI:15378"/>
        <dbReference type="ChEBI" id="CHEBI:57783"/>
        <dbReference type="ChEBI" id="CHEBI:58349"/>
        <dbReference type="ChEBI" id="CHEBI:65315"/>
        <dbReference type="ChEBI" id="CHEBI:74443"/>
    </reaction>
</comment>
<dbReference type="eggNOG" id="COG0042">
    <property type="taxonomic scope" value="Bacteria"/>
</dbReference>
<dbReference type="KEGG" id="tcx:Tcr_1210"/>
<keyword evidence="12" id="KW-0547">Nucleotide-binding</keyword>
<reference evidence="14" key="1">
    <citation type="submission" date="2006-07" db="EMBL/GenBank/DDBJ databases">
        <title>Complete sequence of Thiomicrospira crunogena XCL-2.</title>
        <authorList>
            <consortium name="US DOE Joint Genome Institute"/>
            <person name="Copeland A."/>
            <person name="Lucas S."/>
            <person name="Lapidus A."/>
            <person name="Barry K."/>
            <person name="Detter J.C."/>
            <person name="Glavina del Rio T."/>
            <person name="Hammon N."/>
            <person name="Israni S."/>
            <person name="Dalin E."/>
            <person name="Tice H."/>
            <person name="Pitluck S."/>
            <person name="Chain P."/>
            <person name="Malfatti S."/>
            <person name="Shin M."/>
            <person name="Vergez L."/>
            <person name="Schmutz J."/>
            <person name="Larimer F."/>
            <person name="Land M."/>
            <person name="Hauser L."/>
            <person name="Kyrpides N."/>
            <person name="Lykidis A."/>
            <person name="Scott K.M."/>
            <person name="Sievert S."/>
            <person name="Kerfeld C."/>
            <person name="Freyermuth S."/>
            <person name="Dobrinski K."/>
            <person name="Boller A."/>
            <person name="Fitzpatrick K."/>
            <person name="Thoma P."/>
            <person name="Moore J."/>
            <person name="Richardson P."/>
        </authorList>
    </citation>
    <scope>NUCLEOTIDE SEQUENCE</scope>
    <source>
        <strain evidence="14">XCL-2</strain>
    </source>
</reference>